<gene>
    <name evidence="6" type="ORF">SBFV1_gp66</name>
</gene>
<accession>A0A3S8NES0</accession>
<reference evidence="6" key="1">
    <citation type="journal article" date="2018" name="Environ. Microbiol.">
        <title>New archaeal viruses discovered by metagenomic analysis of viral communities in enrichment cultures.</title>
        <authorList>
            <person name="Liu Y."/>
            <person name="Brandt D."/>
            <person name="Ishino S."/>
            <person name="Ishino Y."/>
            <person name="Koonin E.V."/>
            <person name="Kalinowski J."/>
            <person name="Krupovic M."/>
            <person name="Prangishvili D."/>
        </authorList>
    </citation>
    <scope>NUCLEOTIDE SEQUENCE [LARGE SCALE GENOMIC DNA]</scope>
</reference>
<evidence type="ECO:0000256" key="1">
    <source>
        <dbReference type="ARBA" id="ARBA00001937"/>
    </source>
</evidence>
<dbReference type="GO" id="GO:0008446">
    <property type="term" value="F:GDP-mannose 4,6-dehydratase activity"/>
    <property type="evidence" value="ECO:0007669"/>
    <property type="project" value="UniProtKB-EC"/>
</dbReference>
<evidence type="ECO:0000256" key="2">
    <source>
        <dbReference type="ARBA" id="ARBA00009263"/>
    </source>
</evidence>
<dbReference type="Gene3D" id="3.90.25.10">
    <property type="entry name" value="UDP-galactose 4-epimerase, domain 1"/>
    <property type="match status" value="1"/>
</dbReference>
<evidence type="ECO:0000259" key="5">
    <source>
        <dbReference type="Pfam" id="PF16363"/>
    </source>
</evidence>
<dbReference type="Proteomes" id="UP000267912">
    <property type="component" value="Segment"/>
</dbReference>
<evidence type="ECO:0000256" key="3">
    <source>
        <dbReference type="ARBA" id="ARBA00011989"/>
    </source>
</evidence>
<protein>
    <recommendedName>
        <fullName evidence="3">GDP-mannose 4,6-dehydratase</fullName>
        <ecNumber evidence="3">4.2.1.47</ecNumber>
    </recommendedName>
</protein>
<dbReference type="Gene3D" id="3.40.50.720">
    <property type="entry name" value="NAD(P)-binding Rossmann-like Domain"/>
    <property type="match status" value="1"/>
</dbReference>
<dbReference type="EC" id="4.2.1.47" evidence="3"/>
<dbReference type="InterPro" id="IPR036291">
    <property type="entry name" value="NAD(P)-bd_dom_sf"/>
</dbReference>
<proteinExistence type="inferred from homology"/>
<dbReference type="GO" id="GO:0042351">
    <property type="term" value="P:'de novo' GDP-L-fucose biosynthetic process"/>
    <property type="evidence" value="ECO:0007669"/>
    <property type="project" value="TreeGrafter"/>
</dbReference>
<dbReference type="HAMAP" id="MF_00955">
    <property type="entry name" value="GDP_Man_dehydratase"/>
    <property type="match status" value="1"/>
</dbReference>
<dbReference type="Pfam" id="PF16363">
    <property type="entry name" value="GDP_Man_Dehyd"/>
    <property type="match status" value="1"/>
</dbReference>
<organism evidence="6">
    <name type="scientific">Sulfolobales Beppu filamentous phage 1</name>
    <dbReference type="NCBI Taxonomy" id="2493122"/>
    <lineage>
        <taxon>Viruses</taxon>
        <taxon>Adnaviria</taxon>
        <taxon>Zilligvirae</taxon>
        <taxon>Taleaviricota</taxon>
        <taxon>Tokiviricetes</taxon>
        <taxon>Ligamenvirales</taxon>
        <taxon>Lipothrixviridae</taxon>
        <taxon>Alphalipothrixvirus</taxon>
        <taxon>Alphalipothrixvirus beppuense</taxon>
    </lineage>
</organism>
<evidence type="ECO:0000256" key="4">
    <source>
        <dbReference type="ARBA" id="ARBA00023239"/>
    </source>
</evidence>
<dbReference type="InterPro" id="IPR006368">
    <property type="entry name" value="GDP_Man_deHydtase"/>
</dbReference>
<comment type="similarity">
    <text evidence="2">Belongs to the NAD(P)-dependent epimerase/dehydratase family. GDP-mannose 4,6-dehydratase subfamily.</text>
</comment>
<dbReference type="PANTHER" id="PTHR43715">
    <property type="entry name" value="GDP-MANNOSE 4,6-DEHYDRATASE"/>
    <property type="match status" value="1"/>
</dbReference>
<dbReference type="SUPFAM" id="SSF51735">
    <property type="entry name" value="NAD(P)-binding Rossmann-fold domains"/>
    <property type="match status" value="1"/>
</dbReference>
<name>A0A3S8NES0_9VIRU</name>
<dbReference type="FunFam" id="3.40.50.720:FF:000924">
    <property type="entry name" value="GDP-mannose 4,6 dehydratase"/>
    <property type="match status" value="1"/>
</dbReference>
<dbReference type="InterPro" id="IPR016040">
    <property type="entry name" value="NAD(P)-bd_dom"/>
</dbReference>
<dbReference type="PANTHER" id="PTHR43715:SF1">
    <property type="entry name" value="GDP-MANNOSE 4,6 DEHYDRATASE"/>
    <property type="match status" value="1"/>
</dbReference>
<feature type="domain" description="NAD(P)-binding" evidence="5">
    <location>
        <begin position="4"/>
        <end position="309"/>
    </location>
</feature>
<sequence>MKALITGITGQDGSFLAKQLLDKGYTVYGIARRTSVSNLWRLKYLGIVDRVNIITADVTDSIALRNIIETADPDEVYHLAGQSHVHVSFNNPQVTFDTNTISTLNLLEAIRQYDKGIKFYFAGSSEMYGNCDSKCNEQTNFNPVSPYGISKLASYHLVKMYRKAYNMFCVNGILFNHESELRGSDFVTRKITIGVAKIVHGLQKELLLGRLAYERDWGYAPEYTEAIYLMMQQKEPDDYVIATGESHMVLDFVKEAFDYVGLKWWHYVYMDEKFYRPLDIEKLVGDYSKAEQKLGWKPKTKFKELVHKMVDFDLMNIKKCLREHDTCESYI</sequence>
<keyword evidence="4" id="KW-0456">Lyase</keyword>
<evidence type="ECO:0000313" key="6">
    <source>
        <dbReference type="EMBL" id="AZI75767.1"/>
    </source>
</evidence>
<dbReference type="EMBL" id="MK064562">
    <property type="protein sequence ID" value="AZI75767.1"/>
    <property type="molecule type" value="Genomic_DNA"/>
</dbReference>
<comment type="cofactor">
    <cofactor evidence="1">
        <name>NADP(+)</name>
        <dbReference type="ChEBI" id="CHEBI:58349"/>
    </cofactor>
</comment>
<dbReference type="CDD" id="cd05260">
    <property type="entry name" value="GDP_MD_SDR_e"/>
    <property type="match status" value="1"/>
</dbReference>